<dbReference type="Pfam" id="PF00365">
    <property type="entry name" value="PFK"/>
    <property type="match status" value="1"/>
</dbReference>
<keyword evidence="5" id="KW-0808">Transferase</keyword>
<dbReference type="FunFam" id="1.10.10.60:FF:000257">
    <property type="entry name" value="Zinc-finger homeodomain protein 2"/>
    <property type="match status" value="1"/>
</dbReference>
<name>A0A6A6K556_HEVBR</name>
<evidence type="ECO:0000256" key="3">
    <source>
        <dbReference type="ARBA" id="ARBA00004123"/>
    </source>
</evidence>
<evidence type="ECO:0000256" key="4">
    <source>
        <dbReference type="ARBA" id="ARBA00022533"/>
    </source>
</evidence>
<proteinExistence type="predicted"/>
<organism evidence="22 23">
    <name type="scientific">Hevea brasiliensis</name>
    <name type="common">Para rubber tree</name>
    <name type="synonym">Siphonia brasiliensis</name>
    <dbReference type="NCBI Taxonomy" id="3981"/>
    <lineage>
        <taxon>Eukaryota</taxon>
        <taxon>Viridiplantae</taxon>
        <taxon>Streptophyta</taxon>
        <taxon>Embryophyta</taxon>
        <taxon>Tracheophyta</taxon>
        <taxon>Spermatophyta</taxon>
        <taxon>Magnoliopsida</taxon>
        <taxon>eudicotyledons</taxon>
        <taxon>Gunneridae</taxon>
        <taxon>Pentapetalae</taxon>
        <taxon>rosids</taxon>
        <taxon>fabids</taxon>
        <taxon>Malpighiales</taxon>
        <taxon>Euphorbiaceae</taxon>
        <taxon>Crotonoideae</taxon>
        <taxon>Micrandreae</taxon>
        <taxon>Hevea</taxon>
    </lineage>
</organism>
<sequence>MTSSAGEQAATGAGPVQSTKPRYRECLKNHAVGIGGQAVDGCGEFLAAGAEGTLDALKCAACNCHRNFHRKESNDSTAPVGGGELFFHGHPHPHHLHHQVPQFAPYYRTPAGYLHVVPPQQRPLALPSTSGGQSREDQEDVSNPSGGGFGGGSGGGSSRKRFRTKFTQEQKDRMLALAERLGWRIQKHDEAAVLEFCNETGVKRHVLKVWMHNNKHTLVVILLCFLHRKLSEKLVTTTTYIHGNWTPVSEDFAGGYPSDEEWHGYINNNDRVLLKVIHFSSPTSAGAECIDPDCTWLNNEVRQIVITLEIYGVKKIVGIPFGYRGFSDNDLSEMPLSRKVVQNIHLSGGSLLGVSRGGPSVSDMVDRMEEKGINMLFVLGGNGTHAGANAIHNECRKRRLKVAVVGVPKTIDNDILLMDKTFGFDTAVEEAQRAINSAYIEAHSAYHGIGVVKLMGRSSGFIAMHAALASGQIDICLIPEVPFHLHGPHGVLRHLKYLIETKGSAVVCVAEGAGQEFPGENYATDASGNIVLGDIGVHIQQETKKYFKEIGVHVDVKYIDPTYMIRACRANASDGILCTVLGQNAVHGAFAGYSGITVGICNTHYVYFPIPEVISHPRAVDPNSRMWHRCLTSTGQPDFI</sequence>
<dbReference type="AlphaFoldDB" id="A0A6A6K556"/>
<comment type="catalytic activity">
    <reaction evidence="19">
        <text>beta-D-fructose 6-phosphate + ATP = beta-D-fructose 1,6-bisphosphate + ADP + H(+)</text>
        <dbReference type="Rhea" id="RHEA:16109"/>
        <dbReference type="ChEBI" id="CHEBI:15378"/>
        <dbReference type="ChEBI" id="CHEBI:30616"/>
        <dbReference type="ChEBI" id="CHEBI:32966"/>
        <dbReference type="ChEBI" id="CHEBI:57634"/>
        <dbReference type="ChEBI" id="CHEBI:456216"/>
        <dbReference type="EC" id="2.7.1.11"/>
    </reaction>
</comment>
<keyword evidence="23" id="KW-1185">Reference proteome</keyword>
<comment type="subcellular location">
    <subcellularLocation>
        <location evidence="3">Nucleus</location>
    </subcellularLocation>
</comment>
<evidence type="ECO:0000256" key="1">
    <source>
        <dbReference type="ARBA" id="ARBA00001946"/>
    </source>
</evidence>
<dbReference type="InterPro" id="IPR009057">
    <property type="entry name" value="Homeodomain-like_sf"/>
</dbReference>
<dbReference type="PRINTS" id="PR00476">
    <property type="entry name" value="PHFRCTKINASE"/>
</dbReference>
<evidence type="ECO:0000256" key="2">
    <source>
        <dbReference type="ARBA" id="ARBA00002659"/>
    </source>
</evidence>
<dbReference type="SUPFAM" id="SSF53784">
    <property type="entry name" value="Phosphofructokinase"/>
    <property type="match status" value="1"/>
</dbReference>
<dbReference type="GO" id="GO:0008270">
    <property type="term" value="F:zinc ion binding"/>
    <property type="evidence" value="ECO:0007669"/>
    <property type="project" value="UniProtKB-KW"/>
</dbReference>
<dbReference type="InterPro" id="IPR050929">
    <property type="entry name" value="PFKA"/>
</dbReference>
<dbReference type="SUPFAM" id="SSF46689">
    <property type="entry name" value="Homeodomain-like"/>
    <property type="match status" value="1"/>
</dbReference>
<evidence type="ECO:0000259" key="21">
    <source>
        <dbReference type="PROSITE" id="PS51523"/>
    </source>
</evidence>
<feature type="region of interest" description="Disordered" evidence="20">
    <location>
        <begin position="121"/>
        <end position="160"/>
    </location>
</feature>
<dbReference type="InterPro" id="IPR022953">
    <property type="entry name" value="ATP_PFK"/>
</dbReference>
<evidence type="ECO:0000256" key="20">
    <source>
        <dbReference type="SAM" id="MobiDB-lite"/>
    </source>
</evidence>
<evidence type="ECO:0000256" key="7">
    <source>
        <dbReference type="ARBA" id="ARBA00022741"/>
    </source>
</evidence>
<dbReference type="NCBIfam" id="NF005301">
    <property type="entry name" value="PRK06830.1"/>
    <property type="match status" value="1"/>
</dbReference>
<evidence type="ECO:0000256" key="11">
    <source>
        <dbReference type="ARBA" id="ARBA00022840"/>
    </source>
</evidence>
<protein>
    <recommendedName>
        <fullName evidence="21">ZF-HD dimerization-type domain-containing protein</fullName>
    </recommendedName>
</protein>
<keyword evidence="16" id="KW-0371">Homeobox</keyword>
<evidence type="ECO:0000256" key="18">
    <source>
        <dbReference type="ARBA" id="ARBA00023242"/>
    </source>
</evidence>
<keyword evidence="8" id="KW-0863">Zinc-finger</keyword>
<dbReference type="InterPro" id="IPR000023">
    <property type="entry name" value="Phosphofructokinase_dom"/>
</dbReference>
<gene>
    <name evidence="22" type="ORF">GH714_017219</name>
</gene>
<keyword evidence="12" id="KW-0460">Magnesium</keyword>
<evidence type="ECO:0000256" key="8">
    <source>
        <dbReference type="ARBA" id="ARBA00022771"/>
    </source>
</evidence>
<keyword evidence="15" id="KW-0324">Glycolysis</keyword>
<feature type="domain" description="ZF-HD dimerization-type" evidence="21">
    <location>
        <begin position="23"/>
        <end position="72"/>
    </location>
</feature>
<dbReference type="Gene3D" id="3.40.50.460">
    <property type="entry name" value="Phosphofructokinase domain"/>
    <property type="match status" value="1"/>
</dbReference>
<feature type="compositionally biased region" description="Gly residues" evidence="20">
    <location>
        <begin position="145"/>
        <end position="157"/>
    </location>
</feature>
<dbReference type="GO" id="GO:0006002">
    <property type="term" value="P:fructose 6-phosphate metabolic process"/>
    <property type="evidence" value="ECO:0007669"/>
    <property type="project" value="InterPro"/>
</dbReference>
<dbReference type="GO" id="GO:0005524">
    <property type="term" value="F:ATP binding"/>
    <property type="evidence" value="ECO:0007669"/>
    <property type="project" value="UniProtKB-KW"/>
</dbReference>
<evidence type="ECO:0000256" key="19">
    <source>
        <dbReference type="ARBA" id="ARBA00048070"/>
    </source>
</evidence>
<dbReference type="InterPro" id="IPR006455">
    <property type="entry name" value="Homeodomain_ZF_HD"/>
</dbReference>
<dbReference type="GO" id="GO:0005737">
    <property type="term" value="C:cytoplasm"/>
    <property type="evidence" value="ECO:0007669"/>
    <property type="project" value="UniProtKB-ARBA"/>
</dbReference>
<keyword evidence="4" id="KW-0021">Allosteric enzyme</keyword>
<evidence type="ECO:0000256" key="17">
    <source>
        <dbReference type="ARBA" id="ARBA00023163"/>
    </source>
</evidence>
<dbReference type="Pfam" id="PF04770">
    <property type="entry name" value="ZF-HD_dimer"/>
    <property type="match status" value="1"/>
</dbReference>
<keyword evidence="18" id="KW-0539">Nucleus</keyword>
<dbReference type="NCBIfam" id="TIGR01565">
    <property type="entry name" value="homeo_ZF_HD"/>
    <property type="match status" value="1"/>
</dbReference>
<evidence type="ECO:0000256" key="5">
    <source>
        <dbReference type="ARBA" id="ARBA00022679"/>
    </source>
</evidence>
<dbReference type="GO" id="GO:0003872">
    <property type="term" value="F:6-phosphofructokinase activity"/>
    <property type="evidence" value="ECO:0007669"/>
    <property type="project" value="UniProtKB-EC"/>
</dbReference>
<keyword evidence="6" id="KW-0479">Metal-binding</keyword>
<keyword evidence="11" id="KW-0067">ATP-binding</keyword>
<evidence type="ECO:0000313" key="22">
    <source>
        <dbReference type="EMBL" id="KAF2283920.1"/>
    </source>
</evidence>
<dbReference type="UniPathway" id="UPA00109">
    <property type="reaction ID" value="UER00182"/>
</dbReference>
<evidence type="ECO:0000256" key="15">
    <source>
        <dbReference type="ARBA" id="ARBA00023152"/>
    </source>
</evidence>
<keyword evidence="9" id="KW-0418">Kinase</keyword>
<evidence type="ECO:0000256" key="13">
    <source>
        <dbReference type="ARBA" id="ARBA00023015"/>
    </source>
</evidence>
<comment type="function">
    <text evidence="2">Catalyzes the phosphorylation of D-fructose 6-phosphate to fructose 1,6-bisphosphate by ATP, the first committing step of glycolysis.</text>
</comment>
<dbReference type="FunFam" id="3.40.50.450:FF:000002">
    <property type="entry name" value="ATP-dependent 6-phosphofructokinase"/>
    <property type="match status" value="1"/>
</dbReference>
<comment type="caution">
    <text evidence="22">The sequence shown here is derived from an EMBL/GenBank/DDBJ whole genome shotgun (WGS) entry which is preliminary data.</text>
</comment>
<accession>A0A6A6K556</accession>
<dbReference type="GO" id="GO:0003677">
    <property type="term" value="F:DNA binding"/>
    <property type="evidence" value="ECO:0007669"/>
    <property type="project" value="UniProtKB-KW"/>
</dbReference>
<keyword evidence="7" id="KW-0547">Nucleotide-binding</keyword>
<dbReference type="InterPro" id="IPR035966">
    <property type="entry name" value="PKF_sf"/>
</dbReference>
<dbReference type="EMBL" id="JAAGAX010000018">
    <property type="protein sequence ID" value="KAF2283920.1"/>
    <property type="molecule type" value="Genomic_DNA"/>
</dbReference>
<evidence type="ECO:0000256" key="6">
    <source>
        <dbReference type="ARBA" id="ARBA00022723"/>
    </source>
</evidence>
<dbReference type="GO" id="GO:0005634">
    <property type="term" value="C:nucleus"/>
    <property type="evidence" value="ECO:0007669"/>
    <property type="project" value="UniProtKB-SubCell"/>
</dbReference>
<dbReference type="InterPro" id="IPR006456">
    <property type="entry name" value="ZF_HD_homeobox_Cys/His_dimer"/>
</dbReference>
<reference evidence="22 23" key="1">
    <citation type="journal article" date="2020" name="Mol. Plant">
        <title>The Chromosome-Based Rubber Tree Genome Provides New Insights into Spurge Genome Evolution and Rubber Biosynthesis.</title>
        <authorList>
            <person name="Liu J."/>
            <person name="Shi C."/>
            <person name="Shi C.C."/>
            <person name="Li W."/>
            <person name="Zhang Q.J."/>
            <person name="Zhang Y."/>
            <person name="Li K."/>
            <person name="Lu H.F."/>
            <person name="Shi C."/>
            <person name="Zhu S.T."/>
            <person name="Xiao Z.Y."/>
            <person name="Nan H."/>
            <person name="Yue Y."/>
            <person name="Zhu X.G."/>
            <person name="Wu Y."/>
            <person name="Hong X.N."/>
            <person name="Fan G.Y."/>
            <person name="Tong Y."/>
            <person name="Zhang D."/>
            <person name="Mao C.L."/>
            <person name="Liu Y.L."/>
            <person name="Hao S.J."/>
            <person name="Liu W.Q."/>
            <person name="Lv M.Q."/>
            <person name="Zhang H.B."/>
            <person name="Liu Y."/>
            <person name="Hu-Tang G.R."/>
            <person name="Wang J.P."/>
            <person name="Wang J.H."/>
            <person name="Sun Y.H."/>
            <person name="Ni S.B."/>
            <person name="Chen W.B."/>
            <person name="Zhang X.C."/>
            <person name="Jiao Y.N."/>
            <person name="Eichler E.E."/>
            <person name="Li G.H."/>
            <person name="Liu X."/>
            <person name="Gao L.Z."/>
        </authorList>
    </citation>
    <scope>NUCLEOTIDE SEQUENCE [LARGE SCALE GENOMIC DNA]</scope>
    <source>
        <strain evidence="23">cv. GT1</strain>
        <tissue evidence="22">Leaf</tissue>
    </source>
</reference>
<dbReference type="Proteomes" id="UP000467840">
    <property type="component" value="Chromosome 12"/>
</dbReference>
<evidence type="ECO:0000256" key="10">
    <source>
        <dbReference type="ARBA" id="ARBA00022833"/>
    </source>
</evidence>
<dbReference type="Gene3D" id="1.10.10.60">
    <property type="entry name" value="Homeodomain-like"/>
    <property type="match status" value="1"/>
</dbReference>
<comment type="cofactor">
    <cofactor evidence="1">
        <name>Mg(2+)</name>
        <dbReference type="ChEBI" id="CHEBI:18420"/>
    </cofactor>
</comment>
<keyword evidence="17" id="KW-0804">Transcription</keyword>
<keyword evidence="14" id="KW-0238">DNA-binding</keyword>
<keyword evidence="13" id="KW-0805">Transcription regulation</keyword>
<dbReference type="PROSITE" id="PS51523">
    <property type="entry name" value="ZF_HD_DIMER"/>
    <property type="match status" value="1"/>
</dbReference>
<evidence type="ECO:0000256" key="14">
    <source>
        <dbReference type="ARBA" id="ARBA00023125"/>
    </source>
</evidence>
<evidence type="ECO:0000313" key="23">
    <source>
        <dbReference type="Proteomes" id="UP000467840"/>
    </source>
</evidence>
<evidence type="ECO:0000256" key="16">
    <source>
        <dbReference type="ARBA" id="ARBA00023155"/>
    </source>
</evidence>
<evidence type="ECO:0000256" key="9">
    <source>
        <dbReference type="ARBA" id="ARBA00022777"/>
    </source>
</evidence>
<dbReference type="PANTHER" id="PTHR45770">
    <property type="entry name" value="ATP-DEPENDENT 6-PHOSPHOFRUCTOKINASE 1"/>
    <property type="match status" value="1"/>
</dbReference>
<dbReference type="NCBIfam" id="TIGR01566">
    <property type="entry name" value="ZF_HD_prot_N"/>
    <property type="match status" value="1"/>
</dbReference>
<keyword evidence="10" id="KW-0862">Zinc</keyword>
<evidence type="ECO:0000256" key="12">
    <source>
        <dbReference type="ARBA" id="ARBA00022842"/>
    </source>
</evidence>